<dbReference type="AlphaFoldDB" id="A0A0S2F6C9"/>
<proteinExistence type="predicted"/>
<reference evidence="2 3" key="1">
    <citation type="journal article" date="2015" name="BMC Genomics">
        <title>Comparative genomics and metabolic profiling of the genus Lysobacter.</title>
        <authorList>
            <person name="de Bruijn I."/>
            <person name="Cheng X."/>
            <person name="de Jager V."/>
            <person name="Exposito R.G."/>
            <person name="Watrous J."/>
            <person name="Patel N."/>
            <person name="Postma J."/>
            <person name="Dorrestein P.C."/>
            <person name="Kobayashi D."/>
            <person name="Raaijmakers J.M."/>
        </authorList>
    </citation>
    <scope>NUCLEOTIDE SEQUENCE [LARGE SCALE GENOMIC DNA]</scope>
    <source>
        <strain evidence="2 3">76</strain>
    </source>
</reference>
<dbReference type="STRING" id="84531.LA76x_0968"/>
<name>A0A0S2F6C9_LYSAN</name>
<protein>
    <submittedName>
        <fullName evidence="2">Uncharacterized protein</fullName>
    </submittedName>
</protein>
<organism evidence="2 3">
    <name type="scientific">Lysobacter antibioticus</name>
    <dbReference type="NCBI Taxonomy" id="84531"/>
    <lineage>
        <taxon>Bacteria</taxon>
        <taxon>Pseudomonadati</taxon>
        <taxon>Pseudomonadota</taxon>
        <taxon>Gammaproteobacteria</taxon>
        <taxon>Lysobacterales</taxon>
        <taxon>Lysobacteraceae</taxon>
        <taxon>Lysobacter</taxon>
    </lineage>
</organism>
<feature type="compositionally biased region" description="Gly residues" evidence="1">
    <location>
        <begin position="14"/>
        <end position="23"/>
    </location>
</feature>
<dbReference type="EMBL" id="CP011129">
    <property type="protein sequence ID" value="ALN79129.1"/>
    <property type="molecule type" value="Genomic_DNA"/>
</dbReference>
<evidence type="ECO:0000313" key="3">
    <source>
        <dbReference type="Proteomes" id="UP000060787"/>
    </source>
</evidence>
<feature type="region of interest" description="Disordered" evidence="1">
    <location>
        <begin position="1"/>
        <end position="46"/>
    </location>
</feature>
<evidence type="ECO:0000313" key="2">
    <source>
        <dbReference type="EMBL" id="ALN79129.1"/>
    </source>
</evidence>
<gene>
    <name evidence="2" type="ORF">LA76x_0968</name>
</gene>
<dbReference type="Proteomes" id="UP000060787">
    <property type="component" value="Chromosome"/>
</dbReference>
<keyword evidence="3" id="KW-1185">Reference proteome</keyword>
<dbReference type="PATRIC" id="fig|84531.8.peg.996"/>
<accession>A0A0S2F6C9</accession>
<evidence type="ECO:0000256" key="1">
    <source>
        <dbReference type="SAM" id="MobiDB-lite"/>
    </source>
</evidence>
<sequence length="126" mass="13794">MKGYRPKSQRGAPGLCGGRGCGLGKNSERRRSSPTGRRTPMSAGHPVTASHFLARAVDGFPIRPRDHTPVFALRRILAPRRYRSLVRLGAGSAIRSFLFLATARYRAPGRLVDTKAADAPCRRLNL</sequence>
<dbReference type="KEGG" id="lab:LA76x_0968"/>